<comment type="function">
    <text evidence="4">Formation of pseudouridine at positions 38, 39 and 40 in the anticodon stem and loop of transfer RNAs.</text>
</comment>
<dbReference type="Gene3D" id="3.30.70.580">
    <property type="entry name" value="Pseudouridine synthase I, catalytic domain, N-terminal subdomain"/>
    <property type="match status" value="1"/>
</dbReference>
<comment type="catalytic activity">
    <reaction evidence="4 7">
        <text>uridine(38/39/40) in tRNA = pseudouridine(38/39/40) in tRNA</text>
        <dbReference type="Rhea" id="RHEA:22376"/>
        <dbReference type="Rhea" id="RHEA-COMP:10085"/>
        <dbReference type="Rhea" id="RHEA-COMP:10087"/>
        <dbReference type="ChEBI" id="CHEBI:65314"/>
        <dbReference type="ChEBI" id="CHEBI:65315"/>
        <dbReference type="EC" id="5.4.99.12"/>
    </reaction>
</comment>
<evidence type="ECO:0000256" key="3">
    <source>
        <dbReference type="ARBA" id="ARBA00023235"/>
    </source>
</evidence>
<protein>
    <recommendedName>
        <fullName evidence="4">tRNA pseudouridine synthase A</fullName>
        <ecNumber evidence="4">5.4.99.12</ecNumber>
    </recommendedName>
    <alternativeName>
        <fullName evidence="4">tRNA pseudouridine(38-40) synthase</fullName>
    </alternativeName>
    <alternativeName>
        <fullName evidence="4">tRNA pseudouridylate synthase I</fullName>
    </alternativeName>
    <alternativeName>
        <fullName evidence="4">tRNA-uridine isomerase I</fullName>
    </alternativeName>
</protein>
<feature type="domain" description="Pseudouridine synthase I TruA alpha/beta" evidence="8">
    <location>
        <begin position="145"/>
        <end position="247"/>
    </location>
</feature>
<dbReference type="Proteomes" id="UP000053096">
    <property type="component" value="Unassembled WGS sequence"/>
</dbReference>
<evidence type="ECO:0000313" key="12">
    <source>
        <dbReference type="Proteomes" id="UP000092950"/>
    </source>
</evidence>
<accession>A0A0J6EZ01</accession>
<evidence type="ECO:0000256" key="7">
    <source>
        <dbReference type="RuleBase" id="RU003792"/>
    </source>
</evidence>
<dbReference type="EMBL" id="CP016440">
    <property type="protein sequence ID" value="ANY16690.1"/>
    <property type="molecule type" value="Genomic_DNA"/>
</dbReference>
<accession>A0A0M7IBH2</accession>
<dbReference type="PANTHER" id="PTHR11142">
    <property type="entry name" value="PSEUDOURIDYLATE SYNTHASE"/>
    <property type="match status" value="1"/>
</dbReference>
<dbReference type="InterPro" id="IPR001406">
    <property type="entry name" value="PsdUridine_synth_TruA"/>
</dbReference>
<dbReference type="Gene3D" id="3.30.70.660">
    <property type="entry name" value="Pseudouridine synthase I, catalytic domain, C-terminal subdomain"/>
    <property type="match status" value="1"/>
</dbReference>
<keyword evidence="12" id="KW-1185">Reference proteome</keyword>
<evidence type="ECO:0000256" key="1">
    <source>
        <dbReference type="ARBA" id="ARBA00009375"/>
    </source>
</evidence>
<keyword evidence="3 4" id="KW-0413">Isomerase</keyword>
<dbReference type="FunFam" id="3.30.70.580:FF:000001">
    <property type="entry name" value="tRNA pseudouridine synthase A"/>
    <property type="match status" value="1"/>
</dbReference>
<evidence type="ECO:0000256" key="2">
    <source>
        <dbReference type="ARBA" id="ARBA00022694"/>
    </source>
</evidence>
<comment type="caution">
    <text evidence="4">Lacks conserved residue(s) required for the propagation of feature annotation.</text>
</comment>
<dbReference type="KEGG" id="bpdz:BBN53_12810"/>
<gene>
    <name evidence="4 10" type="primary">truA</name>
    <name evidence="9" type="ORF">BBN53_12810</name>
    <name evidence="10" type="ORF">ERS370011_04247</name>
</gene>
<evidence type="ECO:0000256" key="5">
    <source>
        <dbReference type="PIRSR" id="PIRSR001430-1"/>
    </source>
</evidence>
<dbReference type="InterPro" id="IPR020097">
    <property type="entry name" value="PsdUridine_synth_TruA_a/b_dom"/>
</dbReference>
<dbReference type="GO" id="GO:0003723">
    <property type="term" value="F:RNA binding"/>
    <property type="evidence" value="ECO:0007669"/>
    <property type="project" value="InterPro"/>
</dbReference>
<sequence>MTRIALGLSYDGSSWQGWQTQPHGQTVQDTLETALGQFAGTGLGLPTICAGRTDTGVHAAMQVVHLDTELARRPESWVRGVNAFLPPSISVHWAREVPDDFHARFSARSRSYVYLLWRGRVRPALWAGRAGWCFQPLDVAAMRQAARALLGEHDYSSFRSSQCQARHPVRTMTRLDIAERGDFLVFSLQANAFLHHMVRNIMGALLQIGQGRQPVAWMAELLAARDRRQGAPTFAPDGLYLSAIEYPRTFALAELDGGAAFLAPFTSAFDS</sequence>
<dbReference type="HAMAP" id="MF_00171">
    <property type="entry name" value="TruA"/>
    <property type="match status" value="1"/>
</dbReference>
<dbReference type="InterPro" id="IPR020095">
    <property type="entry name" value="PsdUridine_synth_TruA_C"/>
</dbReference>
<proteinExistence type="inferred from homology"/>
<evidence type="ECO:0000259" key="8">
    <source>
        <dbReference type="Pfam" id="PF01416"/>
    </source>
</evidence>
<evidence type="ECO:0000313" key="11">
    <source>
        <dbReference type="Proteomes" id="UP000053096"/>
    </source>
</evidence>
<organism evidence="10 11">
    <name type="scientific">Bordetella pseudohinzii</name>
    <dbReference type="NCBI Taxonomy" id="1331258"/>
    <lineage>
        <taxon>Bacteria</taxon>
        <taxon>Pseudomonadati</taxon>
        <taxon>Pseudomonadota</taxon>
        <taxon>Betaproteobacteria</taxon>
        <taxon>Burkholderiales</taxon>
        <taxon>Alcaligenaceae</taxon>
        <taxon>Bordetella</taxon>
    </lineage>
</organism>
<feature type="active site" description="Nucleophile" evidence="4 5">
    <location>
        <position position="54"/>
    </location>
</feature>
<evidence type="ECO:0000256" key="6">
    <source>
        <dbReference type="PIRSR" id="PIRSR001430-2"/>
    </source>
</evidence>
<dbReference type="AlphaFoldDB" id="A0A0J6EZ01"/>
<name>A0A0J6EZ01_9BORD</name>
<dbReference type="EC" id="5.4.99.12" evidence="4"/>
<dbReference type="PANTHER" id="PTHR11142:SF0">
    <property type="entry name" value="TRNA PSEUDOURIDINE SYNTHASE-LIKE 1"/>
    <property type="match status" value="1"/>
</dbReference>
<dbReference type="GO" id="GO:0031119">
    <property type="term" value="P:tRNA pseudouridine synthesis"/>
    <property type="evidence" value="ECO:0007669"/>
    <property type="project" value="UniProtKB-UniRule"/>
</dbReference>
<dbReference type="InterPro" id="IPR020103">
    <property type="entry name" value="PsdUridine_synth_cat_dom_sf"/>
</dbReference>
<comment type="subunit">
    <text evidence="4">Homodimer.</text>
</comment>
<dbReference type="SUPFAM" id="SSF55120">
    <property type="entry name" value="Pseudouridine synthase"/>
    <property type="match status" value="1"/>
</dbReference>
<feature type="domain" description="Pseudouridine synthase I TruA alpha/beta" evidence="8">
    <location>
        <begin position="9"/>
        <end position="105"/>
    </location>
</feature>
<reference evidence="9 12" key="2">
    <citation type="submission" date="2016-07" db="EMBL/GenBank/DDBJ databases">
        <title>Complete genome sequences of Bordetella pseudohinzii.</title>
        <authorList>
            <person name="Spilker T."/>
            <person name="Darrah R."/>
            <person name="LiPuma J.J."/>
        </authorList>
    </citation>
    <scope>NUCLEOTIDE SEQUENCE [LARGE SCALE GENOMIC DNA]</scope>
    <source>
        <strain evidence="9 12">HI4681</strain>
    </source>
</reference>
<dbReference type="OrthoDB" id="9811823at2"/>
<dbReference type="InterPro" id="IPR020094">
    <property type="entry name" value="TruA/RsuA/RluB/E/F_N"/>
</dbReference>
<evidence type="ECO:0000313" key="10">
    <source>
        <dbReference type="EMBL" id="CUJ20076.1"/>
    </source>
</evidence>
<dbReference type="CDD" id="cd02570">
    <property type="entry name" value="PseudoU_synth_EcTruA"/>
    <property type="match status" value="1"/>
</dbReference>
<dbReference type="EMBL" id="CYTV01000025">
    <property type="protein sequence ID" value="CUJ20076.1"/>
    <property type="molecule type" value="Genomic_DNA"/>
</dbReference>
<dbReference type="RefSeq" id="WP_043208906.1">
    <property type="nucleotide sequence ID" value="NZ_CAJGUP010000023.1"/>
</dbReference>
<dbReference type="Pfam" id="PF01416">
    <property type="entry name" value="PseudoU_synth_1"/>
    <property type="match status" value="2"/>
</dbReference>
<dbReference type="NCBIfam" id="TIGR00071">
    <property type="entry name" value="hisT_truA"/>
    <property type="match status" value="1"/>
</dbReference>
<evidence type="ECO:0000256" key="4">
    <source>
        <dbReference type="HAMAP-Rule" id="MF_00171"/>
    </source>
</evidence>
<keyword evidence="2 4" id="KW-0819">tRNA processing</keyword>
<comment type="similarity">
    <text evidence="1 4 7">Belongs to the tRNA pseudouridine synthase TruA family.</text>
</comment>
<dbReference type="GO" id="GO:0160147">
    <property type="term" value="F:tRNA pseudouridine(38-40) synthase activity"/>
    <property type="evidence" value="ECO:0007669"/>
    <property type="project" value="UniProtKB-EC"/>
</dbReference>
<evidence type="ECO:0000313" key="9">
    <source>
        <dbReference type="EMBL" id="ANY16690.1"/>
    </source>
</evidence>
<dbReference type="PIRSF" id="PIRSF001430">
    <property type="entry name" value="tRNA_psdUrid_synth"/>
    <property type="match status" value="1"/>
</dbReference>
<reference evidence="10 11" key="1">
    <citation type="submission" date="2015-09" db="EMBL/GenBank/DDBJ databases">
        <authorList>
            <person name="Jackson K.R."/>
            <person name="Lunt B.L."/>
            <person name="Fisher J.N.B."/>
            <person name="Gardner A.V."/>
            <person name="Bailey M.E."/>
            <person name="Deus L.M."/>
            <person name="Earl A.S."/>
            <person name="Gibby P.D."/>
            <person name="Hartmann K.A."/>
            <person name="Liu J.E."/>
            <person name="Manci A.M."/>
            <person name="Nielsen D.A."/>
            <person name="Solomon M.B."/>
            <person name="Breakwell D.P."/>
            <person name="Burnett S.H."/>
            <person name="Grose J.H."/>
        </authorList>
    </citation>
    <scope>NUCLEOTIDE SEQUENCE [LARGE SCALE GENOMIC DNA]</scope>
    <source>
        <strain evidence="10 11">2789STDY5608636</strain>
    </source>
</reference>
<dbReference type="Proteomes" id="UP000092950">
    <property type="component" value="Chromosome"/>
</dbReference>
<feature type="binding site" evidence="4 6">
    <location>
        <position position="112"/>
    </location>
    <ligand>
        <name>substrate</name>
    </ligand>
</feature>